<dbReference type="EMBL" id="BARS01002237">
    <property type="protein sequence ID" value="GAF83233.1"/>
    <property type="molecule type" value="Genomic_DNA"/>
</dbReference>
<reference evidence="1" key="1">
    <citation type="journal article" date="2014" name="Front. Microbiol.">
        <title>High frequency of phylogenetically diverse reductive dehalogenase-homologous genes in deep subseafloor sedimentary metagenomes.</title>
        <authorList>
            <person name="Kawai M."/>
            <person name="Futagami T."/>
            <person name="Toyoda A."/>
            <person name="Takaki Y."/>
            <person name="Nishi S."/>
            <person name="Hori S."/>
            <person name="Arai W."/>
            <person name="Tsubouchi T."/>
            <person name="Morono Y."/>
            <person name="Uchiyama I."/>
            <person name="Ito T."/>
            <person name="Fujiyama A."/>
            <person name="Inagaki F."/>
            <person name="Takami H."/>
        </authorList>
    </citation>
    <scope>NUCLEOTIDE SEQUENCE</scope>
    <source>
        <strain evidence="1">Expedition CK06-06</strain>
    </source>
</reference>
<dbReference type="AlphaFoldDB" id="X0SQ43"/>
<dbReference type="GO" id="GO:0004062">
    <property type="term" value="F:aryl sulfotransferase activity"/>
    <property type="evidence" value="ECO:0007669"/>
    <property type="project" value="InterPro"/>
</dbReference>
<organism evidence="1">
    <name type="scientific">marine sediment metagenome</name>
    <dbReference type="NCBI Taxonomy" id="412755"/>
    <lineage>
        <taxon>unclassified sequences</taxon>
        <taxon>metagenomes</taxon>
        <taxon>ecological metagenomes</taxon>
    </lineage>
</organism>
<gene>
    <name evidence="1" type="ORF">S01H1_04219</name>
</gene>
<name>X0SQ43_9ZZZZ</name>
<feature type="non-terminal residue" evidence="1">
    <location>
        <position position="1"/>
    </location>
</feature>
<evidence type="ECO:0008006" key="2">
    <source>
        <dbReference type="Google" id="ProtNLM"/>
    </source>
</evidence>
<protein>
    <recommendedName>
        <fullName evidence="2">Arylsulfotransferase N-terminal domain-containing protein</fullName>
    </recommendedName>
</protein>
<dbReference type="InterPro" id="IPR010262">
    <property type="entry name" value="Arylsulfotransferase_bact"/>
</dbReference>
<sequence>LEATGGLIIKILTKSYEIPLIPVGESTEVRLKILGIGLGIFTEIPNLFITASAPNIRTRGKRIVARILGPLVIKEGEFWNENESFEGYTLFSPMISLNTFLINNSGEVVHMWDSNFKPALSVYLLENGNILRTAFPGFSPRFWGGGIGGRVEIFDWNGTCVWDFEYSTYQYCLHHDVEMLPNGNVLMIAWEYKTAAEAIAAGRDPNSIPMGQLWPDHVIEVKPTGNSGGNIVWEWHIWDHLIQDYDPTKDNYGVVAGHPELVDVNLGAHMFADLNHMNSVDYNEEFDQILLSVHNQNEIWVIDHSTTTQEAAGHTGGNSGKGGDLLYRWGNPQCYRAGGAYDRKFFGQHDAQWIDPGLPGEGNILVFNNGLGRPGGGYYSSVDEIVPPVDENGNYSLTSGFAYGPEEAIWMYTAENPADFYAINLASAQRLPNGNTLICNGPHGIFFEVTPEKEIVWEYLNQEPDLISNHVFKILRYAPDYPGLENLFD</sequence>
<accession>X0SQ43</accession>
<dbReference type="InterPro" id="IPR053143">
    <property type="entry name" value="Arylsulfate_ST"/>
</dbReference>
<proteinExistence type="predicted"/>
<evidence type="ECO:0000313" key="1">
    <source>
        <dbReference type="EMBL" id="GAF83233.1"/>
    </source>
</evidence>
<dbReference type="Pfam" id="PF05935">
    <property type="entry name" value="Arylsulfotrans"/>
    <property type="match status" value="1"/>
</dbReference>
<dbReference type="PANTHER" id="PTHR35340:SF5">
    <property type="entry name" value="ASST-DOMAIN-CONTAINING PROTEIN"/>
    <property type="match status" value="1"/>
</dbReference>
<comment type="caution">
    <text evidence="1">The sequence shown here is derived from an EMBL/GenBank/DDBJ whole genome shotgun (WGS) entry which is preliminary data.</text>
</comment>
<dbReference type="PANTHER" id="PTHR35340">
    <property type="entry name" value="PQQ ENZYME REPEAT PROTEIN-RELATED"/>
    <property type="match status" value="1"/>
</dbReference>